<dbReference type="Pfam" id="PF00069">
    <property type="entry name" value="Pkinase"/>
    <property type="match status" value="1"/>
</dbReference>
<dbReference type="Proteomes" id="UP000092445">
    <property type="component" value="Unassembled WGS sequence"/>
</dbReference>
<dbReference type="Pfam" id="PF00786">
    <property type="entry name" value="PBD"/>
    <property type="match status" value="1"/>
</dbReference>
<accession>A0A1A9Z6H6</accession>
<feature type="compositionally biased region" description="Basic and acidic residues" evidence="10">
    <location>
        <begin position="179"/>
        <end position="192"/>
    </location>
</feature>
<evidence type="ECO:0000256" key="7">
    <source>
        <dbReference type="ARBA" id="ARBA00022777"/>
    </source>
</evidence>
<evidence type="ECO:0000313" key="12">
    <source>
        <dbReference type="EnsemblMetazoa" id="GPAI005357-PA"/>
    </source>
</evidence>
<keyword evidence="13" id="KW-1185">Reference proteome</keyword>
<feature type="compositionally biased region" description="Low complexity" evidence="10">
    <location>
        <begin position="193"/>
        <end position="213"/>
    </location>
</feature>
<feature type="region of interest" description="Disordered" evidence="10">
    <location>
        <begin position="178"/>
        <end position="215"/>
    </location>
</feature>
<keyword evidence="8 9" id="KW-0067">ATP-binding</keyword>
<dbReference type="SUPFAM" id="SSF56112">
    <property type="entry name" value="Protein kinase-like (PK-like)"/>
    <property type="match status" value="1"/>
</dbReference>
<evidence type="ECO:0000256" key="3">
    <source>
        <dbReference type="ARBA" id="ARBA00022490"/>
    </source>
</evidence>
<keyword evidence="7" id="KW-0418">Kinase</keyword>
<dbReference type="FunFam" id="3.30.200.20:FF:000759">
    <property type="entry name" value="Non-specific serine/threonine protein kinase"/>
    <property type="match status" value="1"/>
</dbReference>
<keyword evidence="5" id="KW-0808">Transferase</keyword>
<dbReference type="Gene3D" id="1.10.510.10">
    <property type="entry name" value="Transferase(Phosphotransferase) domain 1"/>
    <property type="match status" value="1"/>
</dbReference>
<dbReference type="Gene3D" id="3.90.810.10">
    <property type="entry name" value="CRIB domain"/>
    <property type="match status" value="1"/>
</dbReference>
<evidence type="ECO:0000256" key="1">
    <source>
        <dbReference type="ARBA" id="ARBA00004496"/>
    </source>
</evidence>
<dbReference type="PROSITE" id="PS50011">
    <property type="entry name" value="PROTEIN_KINASE_DOM"/>
    <property type="match status" value="1"/>
</dbReference>
<feature type="compositionally biased region" description="Pro residues" evidence="10">
    <location>
        <begin position="255"/>
        <end position="274"/>
    </location>
</feature>
<evidence type="ECO:0000313" key="13">
    <source>
        <dbReference type="Proteomes" id="UP000092445"/>
    </source>
</evidence>
<dbReference type="InterPro" id="IPR017441">
    <property type="entry name" value="Protein_kinase_ATP_BS"/>
</dbReference>
<dbReference type="EnsemblMetazoa" id="GPAI005357-RA">
    <property type="protein sequence ID" value="GPAI005357-PA"/>
    <property type="gene ID" value="GPAI005357"/>
</dbReference>
<dbReference type="InterPro" id="IPR051931">
    <property type="entry name" value="PAK3-like"/>
</dbReference>
<evidence type="ECO:0000256" key="4">
    <source>
        <dbReference type="ARBA" id="ARBA00022527"/>
    </source>
</evidence>
<organism evidence="12 13">
    <name type="scientific">Glossina pallidipes</name>
    <name type="common">Tsetse fly</name>
    <dbReference type="NCBI Taxonomy" id="7398"/>
    <lineage>
        <taxon>Eukaryota</taxon>
        <taxon>Metazoa</taxon>
        <taxon>Ecdysozoa</taxon>
        <taxon>Arthropoda</taxon>
        <taxon>Hexapoda</taxon>
        <taxon>Insecta</taxon>
        <taxon>Pterygota</taxon>
        <taxon>Neoptera</taxon>
        <taxon>Endopterygota</taxon>
        <taxon>Diptera</taxon>
        <taxon>Brachycera</taxon>
        <taxon>Muscomorpha</taxon>
        <taxon>Hippoboscoidea</taxon>
        <taxon>Glossinidae</taxon>
        <taxon>Glossina</taxon>
    </lineage>
</organism>
<evidence type="ECO:0000256" key="8">
    <source>
        <dbReference type="ARBA" id="ARBA00022840"/>
    </source>
</evidence>
<dbReference type="CDD" id="cd01093">
    <property type="entry name" value="CRIB_PAK_like"/>
    <property type="match status" value="1"/>
</dbReference>
<sequence length="636" mass="71454">MSCMTHATHEHQGNEQDFICIFSPPIRATYHCLEILISVNLLKPTLSSSTSSSSSSTTSSAATTMSSFTSLKGWFRKKEQISEIGNPTNFQRHFHVSRNEKTGDLEGLPAPWVRLMNAQITRDEQDKNPDAAYQAVKFYNYSIKKKENDVIFKPFITEEAIHEESKEIDNYVNYKNKHKSQDLEKSDDERYSGDSTTTTESGSTTSGNSSNNSFNDQQHTAIRLTGLNEVIKELESTLDVQRETLKPQIDITGELPPPLPAKKTPSLPPKPQTKPKPRGITQKLSKGVTDLTAISTNEVSTINTDTIIIKPATGTAESALEGDGDETILRRSKDKRIQKTDAEIYDELRTICNPDDPRERYKTTQEVGKGASGIVFIAADKQTETQVAVKTIDLKNQSSKDLILTEIRVLKDFNHKNLVNFLDAYLLEPEDQLWVVMEYMDGGPLTDVVTETVMKERQIACVCREVLYAISFLHSKGIIHRDIKSDNVLLGMDGSVKVTDFGFCANIEGDEKRQTMVGTPYWMAPEVVTRKKYGKKVDIWSIGIMAIEMIEGQPPYLYETPLRALYLIAANGRPDIKSWDKLSLNLQDFLDCCLQVEVDKRATADELLRHPFLDDCSEVKALVPNIKAAKKVLRRT</sequence>
<dbReference type="EC" id="2.7.11.1" evidence="2"/>
<dbReference type="VEuPathDB" id="VectorBase:GPAI005357"/>
<keyword evidence="4" id="KW-0723">Serine/threonine-protein kinase</keyword>
<evidence type="ECO:0000256" key="10">
    <source>
        <dbReference type="SAM" id="MobiDB-lite"/>
    </source>
</evidence>
<protein>
    <recommendedName>
        <fullName evidence="2">non-specific serine/threonine protein kinase</fullName>
        <ecNumber evidence="2">2.7.11.1</ecNumber>
    </recommendedName>
</protein>
<evidence type="ECO:0000256" key="6">
    <source>
        <dbReference type="ARBA" id="ARBA00022741"/>
    </source>
</evidence>
<comment type="subcellular location">
    <subcellularLocation>
        <location evidence="1">Cytoplasm</location>
    </subcellularLocation>
</comment>
<dbReference type="GO" id="GO:0005524">
    <property type="term" value="F:ATP binding"/>
    <property type="evidence" value="ECO:0007669"/>
    <property type="project" value="UniProtKB-UniRule"/>
</dbReference>
<dbReference type="SMART" id="SM00220">
    <property type="entry name" value="S_TKc"/>
    <property type="match status" value="1"/>
</dbReference>
<dbReference type="InterPro" id="IPR000719">
    <property type="entry name" value="Prot_kinase_dom"/>
</dbReference>
<reference evidence="12" key="2">
    <citation type="submission" date="2020-05" db="UniProtKB">
        <authorList>
            <consortium name="EnsemblMetazoa"/>
        </authorList>
    </citation>
    <scope>IDENTIFICATION</scope>
    <source>
        <strain evidence="12">IAEA</strain>
    </source>
</reference>
<evidence type="ECO:0000256" key="5">
    <source>
        <dbReference type="ARBA" id="ARBA00022679"/>
    </source>
</evidence>
<dbReference type="InterPro" id="IPR036936">
    <property type="entry name" value="CRIB_dom_sf"/>
</dbReference>
<evidence type="ECO:0000256" key="9">
    <source>
        <dbReference type="PROSITE-ProRule" id="PRU10141"/>
    </source>
</evidence>
<feature type="binding site" evidence="9">
    <location>
        <position position="390"/>
    </location>
    <ligand>
        <name>ATP</name>
        <dbReference type="ChEBI" id="CHEBI:30616"/>
    </ligand>
</feature>
<feature type="region of interest" description="Disordered" evidence="10">
    <location>
        <begin position="248"/>
        <end position="282"/>
    </location>
</feature>
<dbReference type="InterPro" id="IPR011009">
    <property type="entry name" value="Kinase-like_dom_sf"/>
</dbReference>
<dbReference type="PROSITE" id="PS00108">
    <property type="entry name" value="PROTEIN_KINASE_ST"/>
    <property type="match status" value="1"/>
</dbReference>
<evidence type="ECO:0000256" key="2">
    <source>
        <dbReference type="ARBA" id="ARBA00012513"/>
    </source>
</evidence>
<keyword evidence="3" id="KW-0963">Cytoplasm</keyword>
<dbReference type="InterPro" id="IPR000095">
    <property type="entry name" value="CRIB_dom"/>
</dbReference>
<dbReference type="PANTHER" id="PTHR45832:SF21">
    <property type="entry name" value="NON-SPECIFIC SERINE_THREONINE PROTEIN KINASE"/>
    <property type="match status" value="1"/>
</dbReference>
<reference evidence="13" key="1">
    <citation type="submission" date="2014-03" db="EMBL/GenBank/DDBJ databases">
        <authorList>
            <person name="Aksoy S."/>
            <person name="Warren W."/>
            <person name="Wilson R.K."/>
        </authorList>
    </citation>
    <scope>NUCLEOTIDE SEQUENCE [LARGE SCALE GENOMIC DNA]</scope>
    <source>
        <strain evidence="13">IAEA</strain>
    </source>
</reference>
<evidence type="ECO:0000259" key="11">
    <source>
        <dbReference type="PROSITE" id="PS50011"/>
    </source>
</evidence>
<dbReference type="InterPro" id="IPR008271">
    <property type="entry name" value="Ser/Thr_kinase_AS"/>
</dbReference>
<dbReference type="GO" id="GO:0004674">
    <property type="term" value="F:protein serine/threonine kinase activity"/>
    <property type="evidence" value="ECO:0007669"/>
    <property type="project" value="UniProtKB-KW"/>
</dbReference>
<dbReference type="GO" id="GO:0005737">
    <property type="term" value="C:cytoplasm"/>
    <property type="evidence" value="ECO:0007669"/>
    <property type="project" value="UniProtKB-SubCell"/>
</dbReference>
<dbReference type="STRING" id="7398.A0A1A9Z6H6"/>
<dbReference type="PROSITE" id="PS00107">
    <property type="entry name" value="PROTEIN_KINASE_ATP"/>
    <property type="match status" value="1"/>
</dbReference>
<dbReference type="FunFam" id="3.90.810.10:FF:000016">
    <property type="entry name" value="Non-specific serine/threonine protein kinase"/>
    <property type="match status" value="1"/>
</dbReference>
<dbReference type="PANTHER" id="PTHR45832">
    <property type="entry name" value="SERINE/THREONINE-PROTEIN KINASE SAMKA-RELATED-RELATED"/>
    <property type="match status" value="1"/>
</dbReference>
<dbReference type="Gene3D" id="3.30.200.20">
    <property type="entry name" value="Phosphorylase Kinase, domain 1"/>
    <property type="match status" value="1"/>
</dbReference>
<dbReference type="FunFam" id="1.10.510.10:FF:000011">
    <property type="entry name" value="Non-specific serine/threonine protein kinase"/>
    <property type="match status" value="1"/>
</dbReference>
<dbReference type="AlphaFoldDB" id="A0A1A9Z6H6"/>
<name>A0A1A9Z6H6_GLOPL</name>
<proteinExistence type="predicted"/>
<keyword evidence="6 9" id="KW-0547">Nucleotide-binding</keyword>
<feature type="domain" description="Protein kinase" evidence="11">
    <location>
        <begin position="361"/>
        <end position="613"/>
    </location>
</feature>
<dbReference type="InterPro" id="IPR033923">
    <property type="entry name" value="PAK_BD"/>
</dbReference>